<dbReference type="PRINTS" id="PR00719">
    <property type="entry name" value="LMWPTPASE"/>
</dbReference>
<feature type="active site" description="Nucleophile" evidence="6">
    <location>
        <position position="9"/>
    </location>
</feature>
<sequence length="167" mass="19119">MQISVLFVCLGNICRSPTAEAVFRHLVRQEGLEDKILIDSAGTGDWHVGEPPHHGTRKKLDEMSISYEGLRARQFKAEDVERFTYIIGMDDNNIADMKSIYNRHAAGIERSTRNLDTCLRRFVDFIPGTTYTKVPDPWYTGDFDETYRLISSGCRHLLTLIKQEHGL</sequence>
<comment type="similarity">
    <text evidence="1">Belongs to the low molecular weight phosphotyrosine protein phosphatase family.</text>
</comment>
<dbReference type="Pfam" id="PF01451">
    <property type="entry name" value="LMWPc"/>
    <property type="match status" value="1"/>
</dbReference>
<evidence type="ECO:0000256" key="3">
    <source>
        <dbReference type="ARBA" id="ARBA00022801"/>
    </source>
</evidence>
<dbReference type="InterPro" id="IPR017867">
    <property type="entry name" value="Tyr_phospatase_low_mol_wt"/>
</dbReference>
<dbReference type="PANTHER" id="PTHR11717">
    <property type="entry name" value="LOW MOLECULAR WEIGHT PROTEIN TYROSINE PHOSPHATASE"/>
    <property type="match status" value="1"/>
</dbReference>
<comment type="catalytic activity">
    <reaction evidence="5">
        <text>O-phospho-L-tyrosyl-[protein] + H2O = L-tyrosyl-[protein] + phosphate</text>
        <dbReference type="Rhea" id="RHEA:10684"/>
        <dbReference type="Rhea" id="RHEA-COMP:10136"/>
        <dbReference type="Rhea" id="RHEA-COMP:20101"/>
        <dbReference type="ChEBI" id="CHEBI:15377"/>
        <dbReference type="ChEBI" id="CHEBI:43474"/>
        <dbReference type="ChEBI" id="CHEBI:46858"/>
        <dbReference type="ChEBI" id="CHEBI:61978"/>
        <dbReference type="EC" id="3.1.3.48"/>
    </reaction>
</comment>
<evidence type="ECO:0000256" key="5">
    <source>
        <dbReference type="ARBA" id="ARBA00051722"/>
    </source>
</evidence>
<dbReference type="EMBL" id="FXTU01000006">
    <property type="protein sequence ID" value="SMP27965.1"/>
    <property type="molecule type" value="Genomic_DNA"/>
</dbReference>
<evidence type="ECO:0000259" key="7">
    <source>
        <dbReference type="SMART" id="SM00226"/>
    </source>
</evidence>
<evidence type="ECO:0000256" key="1">
    <source>
        <dbReference type="ARBA" id="ARBA00011063"/>
    </source>
</evidence>
<dbReference type="AlphaFoldDB" id="A0AA45WQY2"/>
<dbReference type="SMART" id="SM00226">
    <property type="entry name" value="LMWPc"/>
    <property type="match status" value="1"/>
</dbReference>
<dbReference type="SUPFAM" id="SSF52788">
    <property type="entry name" value="Phosphotyrosine protein phosphatases I"/>
    <property type="match status" value="1"/>
</dbReference>
<dbReference type="Gene3D" id="3.40.50.2300">
    <property type="match status" value="1"/>
</dbReference>
<dbReference type="GO" id="GO:0004725">
    <property type="term" value="F:protein tyrosine phosphatase activity"/>
    <property type="evidence" value="ECO:0007669"/>
    <property type="project" value="UniProtKB-EC"/>
</dbReference>
<dbReference type="RefSeq" id="WP_284724491.1">
    <property type="nucleotide sequence ID" value="NZ_FXTU01000006.1"/>
</dbReference>
<dbReference type="EC" id="3.1.3.48" evidence="2"/>
<organism evidence="8 9">
    <name type="scientific">Laceyella tengchongensis</name>
    <dbReference type="NCBI Taxonomy" id="574699"/>
    <lineage>
        <taxon>Bacteria</taxon>
        <taxon>Bacillati</taxon>
        <taxon>Bacillota</taxon>
        <taxon>Bacilli</taxon>
        <taxon>Bacillales</taxon>
        <taxon>Thermoactinomycetaceae</taxon>
        <taxon>Laceyella</taxon>
    </lineage>
</organism>
<evidence type="ECO:0000256" key="6">
    <source>
        <dbReference type="PIRSR" id="PIRSR617867-1"/>
    </source>
</evidence>
<evidence type="ECO:0000313" key="8">
    <source>
        <dbReference type="EMBL" id="SMP27965.1"/>
    </source>
</evidence>
<dbReference type="FunFam" id="3.40.50.2300:FF:000113">
    <property type="entry name" value="Low molecular weight protein-tyrosine-phosphatase"/>
    <property type="match status" value="1"/>
</dbReference>
<evidence type="ECO:0000256" key="2">
    <source>
        <dbReference type="ARBA" id="ARBA00013064"/>
    </source>
</evidence>
<evidence type="ECO:0000313" key="9">
    <source>
        <dbReference type="Proteomes" id="UP001157946"/>
    </source>
</evidence>
<keyword evidence="4" id="KW-0904">Protein phosphatase</keyword>
<feature type="active site" description="Proton donor" evidence="6">
    <location>
        <position position="136"/>
    </location>
</feature>
<evidence type="ECO:0000256" key="4">
    <source>
        <dbReference type="ARBA" id="ARBA00022912"/>
    </source>
</evidence>
<feature type="domain" description="Phosphotyrosine protein phosphatase I" evidence="7">
    <location>
        <begin position="3"/>
        <end position="160"/>
    </location>
</feature>
<reference evidence="8" key="1">
    <citation type="submission" date="2017-05" db="EMBL/GenBank/DDBJ databases">
        <authorList>
            <person name="Varghese N."/>
            <person name="Submissions S."/>
        </authorList>
    </citation>
    <scope>NUCLEOTIDE SEQUENCE</scope>
    <source>
        <strain evidence="8">DSM 45262</strain>
    </source>
</reference>
<dbReference type="InterPro" id="IPR050438">
    <property type="entry name" value="LMW_PTPase"/>
</dbReference>
<dbReference type="InterPro" id="IPR023485">
    <property type="entry name" value="Ptyr_pPase"/>
</dbReference>
<comment type="caution">
    <text evidence="8">The sequence shown here is derived from an EMBL/GenBank/DDBJ whole genome shotgun (WGS) entry which is preliminary data.</text>
</comment>
<feature type="active site" evidence="6">
    <location>
        <position position="15"/>
    </location>
</feature>
<dbReference type="Proteomes" id="UP001157946">
    <property type="component" value="Unassembled WGS sequence"/>
</dbReference>
<keyword evidence="3" id="KW-0378">Hydrolase</keyword>
<name>A0AA45WQY2_9BACL</name>
<protein>
    <recommendedName>
        <fullName evidence="2">protein-tyrosine-phosphatase</fullName>
        <ecNumber evidence="2">3.1.3.48</ecNumber>
    </recommendedName>
</protein>
<dbReference type="CDD" id="cd16343">
    <property type="entry name" value="LMWPTP"/>
    <property type="match status" value="1"/>
</dbReference>
<gene>
    <name evidence="8" type="ORF">SAMN06265361_10620</name>
</gene>
<dbReference type="InterPro" id="IPR036196">
    <property type="entry name" value="Ptyr_pPase_sf"/>
</dbReference>
<proteinExistence type="inferred from homology"/>
<keyword evidence="9" id="KW-1185">Reference proteome</keyword>
<dbReference type="PANTHER" id="PTHR11717:SF7">
    <property type="entry name" value="LOW MOLECULAR WEIGHT PHOSPHOTYROSINE PROTEIN PHOSPHATASE"/>
    <property type="match status" value="1"/>
</dbReference>
<accession>A0AA45WQY2</accession>